<protein>
    <recommendedName>
        <fullName evidence="7">Pectinesterase</fullName>
        <ecNumber evidence="7">3.1.1.11</ecNumber>
    </recommendedName>
</protein>
<gene>
    <name evidence="9" type="ORF">ZOSMA_148G00130</name>
</gene>
<evidence type="ECO:0000256" key="7">
    <source>
        <dbReference type="RuleBase" id="RU000589"/>
    </source>
</evidence>
<evidence type="ECO:0000256" key="6">
    <source>
        <dbReference type="PROSITE-ProRule" id="PRU10040"/>
    </source>
</evidence>
<dbReference type="SUPFAM" id="SSF101148">
    <property type="entry name" value="Plant invertase/pectin methylesterase inhibitor"/>
    <property type="match status" value="1"/>
</dbReference>
<keyword evidence="7" id="KW-0732">Signal</keyword>
<name>A0A0K9PZ11_ZOSMR</name>
<comment type="function">
    <text evidence="7">Acts in the modification of cell walls via demethylesterification of cell wall pectin.</text>
</comment>
<dbReference type="FunFam" id="2.160.20.10:FF:000001">
    <property type="entry name" value="Pectinesterase"/>
    <property type="match status" value="1"/>
</dbReference>
<evidence type="ECO:0000313" key="10">
    <source>
        <dbReference type="Proteomes" id="UP000036987"/>
    </source>
</evidence>
<dbReference type="GO" id="GO:0046910">
    <property type="term" value="F:pectinesterase inhibitor activity"/>
    <property type="evidence" value="ECO:0000318"/>
    <property type="project" value="GO_Central"/>
</dbReference>
<keyword evidence="10" id="KW-1185">Reference proteome</keyword>
<dbReference type="InterPro" id="IPR033131">
    <property type="entry name" value="Pectinesterase_Asp_AS"/>
</dbReference>
<organism evidence="9 10">
    <name type="scientific">Zostera marina</name>
    <name type="common">Eelgrass</name>
    <dbReference type="NCBI Taxonomy" id="29655"/>
    <lineage>
        <taxon>Eukaryota</taxon>
        <taxon>Viridiplantae</taxon>
        <taxon>Streptophyta</taxon>
        <taxon>Embryophyta</taxon>
        <taxon>Tracheophyta</taxon>
        <taxon>Spermatophyta</taxon>
        <taxon>Magnoliopsida</taxon>
        <taxon>Liliopsida</taxon>
        <taxon>Zosteraceae</taxon>
        <taxon>Zostera</taxon>
    </lineage>
</organism>
<sequence>MWPPTFVLLLLGLVFAISRSSSSSYEATVISQTCGKTNYPSLCISTLSEFSTEAVVDEKDLVQISLKSSIQRVKIGRLEVSDVSDLLPPMDSLVRSAYDTCVELLDGTAHLLSMSLQLFKPAVSVPTNVDDVHTWLTAALTNQDTCMESLDMIPPGHDHVVLKDKITGNVEDLTKHVSNSLSIYVVMMKKNGEFADIPIVGGNRKNSFPDHHFPSWVSRMDRKLLQSTLLPFHPTFIVDKDGNGTHTTITDAVRAVPHNSTERIIIYVKSGRYDENVKVGMTKTNIMFIGDGKGKTIIDGTRSVYDNFTTFHTATFAVTGNGFIARDITFENSADPNNHQAVALRVGSDHAVFYHCNMIGYQDTLYVHSQRQFFRECDIYGTVDFIFGNAAVVFQNCNIWARKPLDQQKITITAQSRKDPNQNSGISIHKCQVIPTLDLQSVASSYPTFLGRPWRLYSRTVYMESYLGDHIDQRGWLEWNDDFALDSLYYGEYKNYGSGAKLENRVTWKGYRALQEKEALGFTVGQFIDGSTWLPATNISFMDSLSSIV</sequence>
<feature type="domain" description="Pectinesterase inhibitor" evidence="8">
    <location>
        <begin position="25"/>
        <end position="183"/>
    </location>
</feature>
<keyword evidence="5 7" id="KW-0063">Aspartyl esterase</keyword>
<proteinExistence type="inferred from homology"/>
<dbReference type="OMA" id="LEWNDDF"/>
<dbReference type="Pfam" id="PF04043">
    <property type="entry name" value="PMEI"/>
    <property type="match status" value="1"/>
</dbReference>
<dbReference type="InterPro" id="IPR000070">
    <property type="entry name" value="Pectinesterase_cat"/>
</dbReference>
<evidence type="ECO:0000256" key="5">
    <source>
        <dbReference type="ARBA" id="ARBA00023085"/>
    </source>
</evidence>
<comment type="catalytic activity">
    <reaction evidence="7">
        <text>[(1-&gt;4)-alpha-D-galacturonosyl methyl ester](n) + n H2O = [(1-&gt;4)-alpha-D-galacturonosyl](n) + n methanol + n H(+)</text>
        <dbReference type="Rhea" id="RHEA:22380"/>
        <dbReference type="Rhea" id="RHEA-COMP:14570"/>
        <dbReference type="Rhea" id="RHEA-COMP:14573"/>
        <dbReference type="ChEBI" id="CHEBI:15377"/>
        <dbReference type="ChEBI" id="CHEBI:15378"/>
        <dbReference type="ChEBI" id="CHEBI:17790"/>
        <dbReference type="ChEBI" id="CHEBI:140522"/>
        <dbReference type="ChEBI" id="CHEBI:140523"/>
        <dbReference type="EC" id="3.1.1.11"/>
    </reaction>
</comment>
<dbReference type="SMART" id="SM00856">
    <property type="entry name" value="PMEI"/>
    <property type="match status" value="1"/>
</dbReference>
<dbReference type="InterPro" id="IPR006501">
    <property type="entry name" value="Pectinesterase_inhib_dom"/>
</dbReference>
<keyword evidence="7" id="KW-0964">Secreted</keyword>
<keyword evidence="7" id="KW-0961">Cell wall biogenesis/degradation</keyword>
<accession>A0A0K9PZ11</accession>
<dbReference type="GO" id="GO:0042545">
    <property type="term" value="P:cell wall modification"/>
    <property type="evidence" value="ECO:0007669"/>
    <property type="project" value="UniProtKB-UniRule"/>
</dbReference>
<keyword evidence="7" id="KW-0134">Cell wall</keyword>
<dbReference type="UniPathway" id="UPA00545">
    <property type="reaction ID" value="UER00823"/>
</dbReference>
<dbReference type="Gene3D" id="1.20.140.40">
    <property type="entry name" value="Invertase/pectin methylesterase inhibitor family protein"/>
    <property type="match status" value="1"/>
</dbReference>
<evidence type="ECO:0000313" key="9">
    <source>
        <dbReference type="EMBL" id="KMZ73465.1"/>
    </source>
</evidence>
<comment type="similarity">
    <text evidence="2">In the N-terminal section; belongs to the PMEI family.</text>
</comment>
<comment type="similarity">
    <text evidence="3">In the C-terminal section; belongs to the pectinesterase family.</text>
</comment>
<dbReference type="InterPro" id="IPR018040">
    <property type="entry name" value="Pectinesterase_Tyr_AS"/>
</dbReference>
<keyword evidence="4 7" id="KW-0378">Hydrolase</keyword>
<comment type="caution">
    <text evidence="9">The sequence shown here is derived from an EMBL/GenBank/DDBJ whole genome shotgun (WGS) entry which is preliminary data.</text>
</comment>
<dbReference type="InterPro" id="IPR012334">
    <property type="entry name" value="Pectin_lyas_fold"/>
</dbReference>
<evidence type="ECO:0000256" key="1">
    <source>
        <dbReference type="ARBA" id="ARBA00005184"/>
    </source>
</evidence>
<feature type="signal peptide" evidence="7">
    <location>
        <begin position="1"/>
        <end position="22"/>
    </location>
</feature>
<dbReference type="InterPro" id="IPR035513">
    <property type="entry name" value="Invertase/methylesterase_inhib"/>
</dbReference>
<comment type="subcellular location">
    <subcellularLocation>
        <location evidence="7">Secreted</location>
        <location evidence="7">Cell wall</location>
    </subcellularLocation>
</comment>
<dbReference type="Pfam" id="PF01095">
    <property type="entry name" value="Pectinesterase"/>
    <property type="match status" value="1"/>
</dbReference>
<dbReference type="Proteomes" id="UP000036987">
    <property type="component" value="Unassembled WGS sequence"/>
</dbReference>
<dbReference type="SUPFAM" id="SSF51126">
    <property type="entry name" value="Pectin lyase-like"/>
    <property type="match status" value="1"/>
</dbReference>
<dbReference type="CDD" id="cd15798">
    <property type="entry name" value="PMEI-like_3"/>
    <property type="match status" value="1"/>
</dbReference>
<dbReference type="Gene3D" id="2.160.20.10">
    <property type="entry name" value="Single-stranded right-handed beta-helix, Pectin lyase-like"/>
    <property type="match status" value="1"/>
</dbReference>
<dbReference type="OrthoDB" id="2019149at2759"/>
<feature type="active site" evidence="6">
    <location>
        <position position="384"/>
    </location>
</feature>
<dbReference type="NCBIfam" id="TIGR01614">
    <property type="entry name" value="PME_inhib"/>
    <property type="match status" value="1"/>
</dbReference>
<dbReference type="InterPro" id="IPR011050">
    <property type="entry name" value="Pectin_lyase_fold/virulence"/>
</dbReference>
<dbReference type="PANTHER" id="PTHR31707">
    <property type="entry name" value="PECTINESTERASE"/>
    <property type="match status" value="1"/>
</dbReference>
<evidence type="ECO:0000256" key="3">
    <source>
        <dbReference type="ARBA" id="ARBA00007786"/>
    </source>
</evidence>
<dbReference type="EC" id="3.1.1.11" evidence="7"/>
<dbReference type="GO" id="GO:0045490">
    <property type="term" value="P:pectin catabolic process"/>
    <property type="evidence" value="ECO:0007669"/>
    <property type="project" value="UniProtKB-UniRule"/>
</dbReference>
<evidence type="ECO:0000256" key="4">
    <source>
        <dbReference type="ARBA" id="ARBA00022801"/>
    </source>
</evidence>
<dbReference type="PROSITE" id="PS00800">
    <property type="entry name" value="PECTINESTERASE_1"/>
    <property type="match status" value="1"/>
</dbReference>
<dbReference type="AlphaFoldDB" id="A0A0K9PZ11"/>
<dbReference type="STRING" id="29655.A0A0K9PZ11"/>
<feature type="chain" id="PRO_5005393874" description="Pectinesterase" evidence="7">
    <location>
        <begin position="23"/>
        <end position="549"/>
    </location>
</feature>
<comment type="pathway">
    <text evidence="1 7">Glycan metabolism; pectin degradation; 2-dehydro-3-deoxy-D-gluconate from pectin: step 1/5.</text>
</comment>
<dbReference type="PROSITE" id="PS00503">
    <property type="entry name" value="PECTINESTERASE_2"/>
    <property type="match status" value="1"/>
</dbReference>
<evidence type="ECO:0000259" key="8">
    <source>
        <dbReference type="SMART" id="SM00856"/>
    </source>
</evidence>
<dbReference type="GO" id="GO:0030599">
    <property type="term" value="F:pectinesterase activity"/>
    <property type="evidence" value="ECO:0000318"/>
    <property type="project" value="GO_Central"/>
</dbReference>
<evidence type="ECO:0000256" key="2">
    <source>
        <dbReference type="ARBA" id="ARBA00006027"/>
    </source>
</evidence>
<reference evidence="10" key="1">
    <citation type="journal article" date="2016" name="Nature">
        <title>The genome of the seagrass Zostera marina reveals angiosperm adaptation to the sea.</title>
        <authorList>
            <person name="Olsen J.L."/>
            <person name="Rouze P."/>
            <person name="Verhelst B."/>
            <person name="Lin Y.-C."/>
            <person name="Bayer T."/>
            <person name="Collen J."/>
            <person name="Dattolo E."/>
            <person name="De Paoli E."/>
            <person name="Dittami S."/>
            <person name="Maumus F."/>
            <person name="Michel G."/>
            <person name="Kersting A."/>
            <person name="Lauritano C."/>
            <person name="Lohaus R."/>
            <person name="Toepel M."/>
            <person name="Tonon T."/>
            <person name="Vanneste K."/>
            <person name="Amirebrahimi M."/>
            <person name="Brakel J."/>
            <person name="Bostroem C."/>
            <person name="Chovatia M."/>
            <person name="Grimwood J."/>
            <person name="Jenkins J.W."/>
            <person name="Jueterbock A."/>
            <person name="Mraz A."/>
            <person name="Stam W.T."/>
            <person name="Tice H."/>
            <person name="Bornberg-Bauer E."/>
            <person name="Green P.J."/>
            <person name="Pearson G.A."/>
            <person name="Procaccini G."/>
            <person name="Duarte C.M."/>
            <person name="Schmutz J."/>
            <person name="Reusch T.B.H."/>
            <person name="Van de Peer Y."/>
        </authorList>
    </citation>
    <scope>NUCLEOTIDE SEQUENCE [LARGE SCALE GENOMIC DNA]</scope>
    <source>
        <strain evidence="10">cv. Finnish</strain>
    </source>
</reference>
<dbReference type="EMBL" id="LFYR01000580">
    <property type="protein sequence ID" value="KMZ73465.1"/>
    <property type="molecule type" value="Genomic_DNA"/>
</dbReference>